<feature type="coiled-coil region" evidence="1">
    <location>
        <begin position="1195"/>
        <end position="1222"/>
    </location>
</feature>
<dbReference type="CDD" id="cd05162">
    <property type="entry name" value="PWWP"/>
    <property type="match status" value="1"/>
</dbReference>
<feature type="region of interest" description="Disordered" evidence="2">
    <location>
        <begin position="1117"/>
        <end position="1186"/>
    </location>
</feature>
<feature type="compositionally biased region" description="Low complexity" evidence="2">
    <location>
        <begin position="433"/>
        <end position="454"/>
    </location>
</feature>
<evidence type="ECO:0000256" key="2">
    <source>
        <dbReference type="SAM" id="MobiDB-lite"/>
    </source>
</evidence>
<feature type="compositionally biased region" description="Polar residues" evidence="2">
    <location>
        <begin position="1237"/>
        <end position="1248"/>
    </location>
</feature>
<sequence length="1483" mass="168227">MNKKENQCKYSKNDLVYAKIRGYPWWPGIIGEIKMKPGENGEKKYELLVNFIGDHSHSMVNEDKLQKFYVKEIDFKNKKRKKLMQSIQIANDIYNGKYTYEEWRNRDKKRSQQQKKSKQNKDKKSQFNESNSEDGNSSDDQRDSEIEDDEEYGPVLTARQSFNSQVAGTPVAALSNAGINNNQISQQSKQPKTMKKPSGKLSSSANGHQYHEIDDEDAPSKGSSKLKNKRKNNKVIEDSEEEKYKGLFGHHISNSDANHGSGIALNQNGINSANVKGMNSAVRNSNSTLQSTAIFQNDPSANSSTSSSSHQQQLNSNSSSNFNNSNTNGVKNYTQNSVSANSAQSKNLKNDTMVIETDDDEEEEGGAIPNNNLMNSKSSLGNSTEKQSKTSNIPLSKLDETLAKYPPLLMNQTAQSSEEKNKALQNSKQENIQQKNQGLSLKKQQSLEQKQNNNASIDFTRSIRSKQSSLVSNQQQVIEEEDDNSEIVQDSSNNDQQVEIKIEDYEDDSKIISNKSRLNNESSQIKEIQSDDLDDIDQDSENNSNQRQTRASKRKQIKKSKNSALITKIDKMSLSKKLSTPQPQQDTENLATIKNGRLTRSRAQNLKGKKNKNKIISSSQNSSKQHTFLRTRSTVKGKESKITTKNISDDFPSVRTRKGSMRSQQNNSTYYSEISISHSSPHISNNLSQPFIYHDQILNLEDEFNQLFSHLQSMSSLDFSDTFSILQDIIYKIKTQEPKIDNIIGILGSDNGKLLLCAKTLLFNDSLYGTSNTTFSTQQINELQQELDSLIDTLKGLLFKRFFDFEEKLRLLKTVNSSSSKNREFEEFEKASQKISPKGKKKEFDNLTQQMSSSSSSCSVRPRKQSSSQQIKDFTPSQTQQFSLLSKDSSEIMIPASSLAEKETVQEQSLASLIQMQSEASLKMSQTPMSDLQQSVATQKIQNSIDQAIISNSAGSNSTNGAFLLNSSHSYSLGATESFDQKISRQQNSEQNYNDKIIDEQSENKCDKENNINNLTEDQKLMRRKICLKIIKPLIKILKDQPSAQNYAKNIEIMIRQKYPQMCGEYKNICKNLITLINQIDFHTTSEKIELYLSSHNPENISILEVKIQNYNGESAINNDNLKNPTHLNDESNFSQHANRTPNSCRKYSNTSMRMEEEENMNRYDNSSESGGHHDVHNQSQSGEDKSAVFEEFASKNLSSEKKQQQKQIQQIDQQNKIIVDEEDDEEEVQVEVHQKISLSVNNSPHNSQIEESKKDSLLNPVEQNQMILDNHGKLEIKEEKMEEEEVENSCLQKEERDDKVEEKQEDTELDLKIKINENSTPIKSNKENEDNIQVEDDDDEEEEEIGSQYSQQLKKSQEQILNSSRKQSNESRNESCKLSEQLQCSPCDKYLQLDALESHFDHDTSSNKPCSIEKTQIQHIENEHKSVINDEHQKDIITASNEIDAEHNEKVNVSNINNEVNESSSTPLLCDNNQNPAAPSLQ</sequence>
<feature type="compositionally biased region" description="Basic residues" evidence="2">
    <location>
        <begin position="550"/>
        <end position="561"/>
    </location>
</feature>
<dbReference type="InParanoid" id="I7MIM7"/>
<feature type="region of interest" description="Disordered" evidence="2">
    <location>
        <begin position="179"/>
        <end position="238"/>
    </location>
</feature>
<accession>I7MIM7</accession>
<feature type="region of interest" description="Disordered" evidence="2">
    <location>
        <begin position="513"/>
        <end position="667"/>
    </location>
</feature>
<feature type="region of interest" description="Disordered" evidence="2">
    <location>
        <begin position="1224"/>
        <end position="1382"/>
    </location>
</feature>
<feature type="compositionally biased region" description="Polar residues" evidence="2">
    <location>
        <begin position="486"/>
        <end position="497"/>
    </location>
</feature>
<dbReference type="Proteomes" id="UP000009168">
    <property type="component" value="Unassembled WGS sequence"/>
</dbReference>
<feature type="compositionally biased region" description="Low complexity" evidence="2">
    <location>
        <begin position="179"/>
        <end position="188"/>
    </location>
</feature>
<feature type="compositionally biased region" description="Polar residues" evidence="2">
    <location>
        <begin position="1117"/>
        <end position="1152"/>
    </location>
</feature>
<dbReference type="PROSITE" id="PS50812">
    <property type="entry name" value="PWWP"/>
    <property type="match status" value="1"/>
</dbReference>
<dbReference type="Pfam" id="PF00855">
    <property type="entry name" value="PWWP"/>
    <property type="match status" value="1"/>
</dbReference>
<dbReference type="KEGG" id="tet:TTHERM_00239070"/>
<dbReference type="OrthoDB" id="62853at2759"/>
<feature type="compositionally biased region" description="Basic and acidic residues" evidence="2">
    <location>
        <begin position="1368"/>
        <end position="1378"/>
    </location>
</feature>
<dbReference type="SMART" id="SM00293">
    <property type="entry name" value="PWWP"/>
    <property type="match status" value="1"/>
</dbReference>
<feature type="compositionally biased region" description="Basic residues" evidence="2">
    <location>
        <begin position="224"/>
        <end position="233"/>
    </location>
</feature>
<feature type="compositionally biased region" description="Polar residues" evidence="2">
    <location>
        <begin position="465"/>
        <end position="477"/>
    </location>
</feature>
<organism evidence="4 5">
    <name type="scientific">Tetrahymena thermophila (strain SB210)</name>
    <dbReference type="NCBI Taxonomy" id="312017"/>
    <lineage>
        <taxon>Eukaryota</taxon>
        <taxon>Sar</taxon>
        <taxon>Alveolata</taxon>
        <taxon>Ciliophora</taxon>
        <taxon>Intramacronucleata</taxon>
        <taxon>Oligohymenophorea</taxon>
        <taxon>Hymenostomatida</taxon>
        <taxon>Tetrahymenina</taxon>
        <taxon>Tetrahymenidae</taxon>
        <taxon>Tetrahymena</taxon>
    </lineage>
</organism>
<feature type="compositionally biased region" description="Low complexity" evidence="2">
    <location>
        <begin position="1454"/>
        <end position="1466"/>
    </location>
</feature>
<dbReference type="SUPFAM" id="SSF63748">
    <property type="entry name" value="Tudor/PWWP/MBT"/>
    <property type="match status" value="1"/>
</dbReference>
<feature type="region of interest" description="Disordered" evidence="2">
    <location>
        <begin position="826"/>
        <end position="880"/>
    </location>
</feature>
<gene>
    <name evidence="4" type="ORF">TTHERM_00239070</name>
</gene>
<feature type="region of interest" description="Disordered" evidence="2">
    <location>
        <begin position="296"/>
        <end position="399"/>
    </location>
</feature>
<reference evidence="5" key="1">
    <citation type="journal article" date="2006" name="PLoS Biol.">
        <title>Macronuclear genome sequence of the ciliate Tetrahymena thermophila, a model eukaryote.</title>
        <authorList>
            <person name="Eisen J.A."/>
            <person name="Coyne R.S."/>
            <person name="Wu M."/>
            <person name="Wu D."/>
            <person name="Thiagarajan M."/>
            <person name="Wortman J.R."/>
            <person name="Badger J.H."/>
            <person name="Ren Q."/>
            <person name="Amedeo P."/>
            <person name="Jones K.M."/>
            <person name="Tallon L.J."/>
            <person name="Delcher A.L."/>
            <person name="Salzberg S.L."/>
            <person name="Silva J.C."/>
            <person name="Haas B.J."/>
            <person name="Majoros W.H."/>
            <person name="Farzad M."/>
            <person name="Carlton J.M."/>
            <person name="Smith R.K. Jr."/>
            <person name="Garg J."/>
            <person name="Pearlman R.E."/>
            <person name="Karrer K.M."/>
            <person name="Sun L."/>
            <person name="Manning G."/>
            <person name="Elde N.C."/>
            <person name="Turkewitz A.P."/>
            <person name="Asai D.J."/>
            <person name="Wilkes D.E."/>
            <person name="Wang Y."/>
            <person name="Cai H."/>
            <person name="Collins K."/>
            <person name="Stewart B.A."/>
            <person name="Lee S.R."/>
            <person name="Wilamowska K."/>
            <person name="Weinberg Z."/>
            <person name="Ruzzo W.L."/>
            <person name="Wloga D."/>
            <person name="Gaertig J."/>
            <person name="Frankel J."/>
            <person name="Tsao C.-C."/>
            <person name="Gorovsky M.A."/>
            <person name="Keeling P.J."/>
            <person name="Waller R.F."/>
            <person name="Patron N.J."/>
            <person name="Cherry J.M."/>
            <person name="Stover N.A."/>
            <person name="Krieger C.J."/>
            <person name="del Toro C."/>
            <person name="Ryder H.F."/>
            <person name="Williamson S.C."/>
            <person name="Barbeau R.A."/>
            <person name="Hamilton E.P."/>
            <person name="Orias E."/>
        </authorList>
    </citation>
    <scope>NUCLEOTIDE SEQUENCE [LARGE SCALE GENOMIC DNA]</scope>
    <source>
        <strain evidence="5">SB210</strain>
    </source>
</reference>
<feature type="compositionally biased region" description="Low complexity" evidence="2">
    <location>
        <begin position="296"/>
        <end position="326"/>
    </location>
</feature>
<dbReference type="GeneID" id="7829934"/>
<feature type="compositionally biased region" description="Low complexity" evidence="2">
    <location>
        <begin position="614"/>
        <end position="625"/>
    </location>
</feature>
<feature type="compositionally biased region" description="Basic residues" evidence="2">
    <location>
        <begin position="106"/>
        <end position="118"/>
    </location>
</feature>
<keyword evidence="5" id="KW-1185">Reference proteome</keyword>
<feature type="compositionally biased region" description="Basic and acidic residues" evidence="2">
    <location>
        <begin position="1171"/>
        <end position="1186"/>
    </location>
</feature>
<feature type="compositionally biased region" description="Low complexity" evidence="2">
    <location>
        <begin position="852"/>
        <end position="868"/>
    </location>
</feature>
<dbReference type="RefSeq" id="XP_001024832.2">
    <property type="nucleotide sequence ID" value="XM_001024832.3"/>
</dbReference>
<feature type="region of interest" description="Disordered" evidence="2">
    <location>
        <begin position="414"/>
        <end position="498"/>
    </location>
</feature>
<evidence type="ECO:0000259" key="3">
    <source>
        <dbReference type="PROSITE" id="PS50812"/>
    </source>
</evidence>
<feature type="compositionally biased region" description="Acidic residues" evidence="2">
    <location>
        <begin position="530"/>
        <end position="540"/>
    </location>
</feature>
<proteinExistence type="predicted"/>
<feature type="region of interest" description="Disordered" evidence="2">
    <location>
        <begin position="1454"/>
        <end position="1483"/>
    </location>
</feature>
<keyword evidence="1" id="KW-0175">Coiled coil</keyword>
<feature type="region of interest" description="Disordered" evidence="2">
    <location>
        <begin position="103"/>
        <end position="148"/>
    </location>
</feature>
<feature type="compositionally biased region" description="Polar residues" evidence="2">
    <location>
        <begin position="1472"/>
        <end position="1483"/>
    </location>
</feature>
<feature type="compositionally biased region" description="Acidic residues" evidence="2">
    <location>
        <begin position="356"/>
        <end position="365"/>
    </location>
</feature>
<feature type="compositionally biased region" description="Polar residues" evidence="2">
    <location>
        <begin position="327"/>
        <end position="347"/>
    </location>
</feature>
<protein>
    <submittedName>
        <fullName evidence="4">PWWP domain protein</fullName>
    </submittedName>
</protein>
<dbReference type="Gene3D" id="2.30.30.140">
    <property type="match status" value="1"/>
</dbReference>
<feature type="compositionally biased region" description="Polar residues" evidence="2">
    <location>
        <begin position="1348"/>
        <end position="1367"/>
    </location>
</feature>
<feature type="compositionally biased region" description="Acidic residues" evidence="2">
    <location>
        <begin position="1331"/>
        <end position="1346"/>
    </location>
</feature>
<feature type="compositionally biased region" description="Basic and acidic residues" evidence="2">
    <location>
        <begin position="1293"/>
        <end position="1303"/>
    </location>
</feature>
<evidence type="ECO:0000256" key="1">
    <source>
        <dbReference type="SAM" id="Coils"/>
    </source>
</evidence>
<dbReference type="InterPro" id="IPR000313">
    <property type="entry name" value="PWWP_dom"/>
</dbReference>
<feature type="compositionally biased region" description="Basic and acidic residues" evidence="2">
    <location>
        <begin position="1271"/>
        <end position="1281"/>
    </location>
</feature>
<feature type="compositionally biased region" description="Polar residues" evidence="2">
    <location>
        <begin position="869"/>
        <end position="880"/>
    </location>
</feature>
<dbReference type="STRING" id="312017.I7MIM7"/>
<feature type="compositionally biased region" description="Polar residues" evidence="2">
    <location>
        <begin position="513"/>
        <end position="526"/>
    </location>
</feature>
<name>I7MIM7_TETTS</name>
<feature type="compositionally biased region" description="Polar residues" evidence="2">
    <location>
        <begin position="423"/>
        <end position="432"/>
    </location>
</feature>
<feature type="domain" description="PWWP" evidence="3">
    <location>
        <begin position="12"/>
        <end position="65"/>
    </location>
</feature>
<feature type="compositionally biased region" description="Polar residues" evidence="2">
    <location>
        <begin position="576"/>
        <end position="592"/>
    </location>
</feature>
<feature type="compositionally biased region" description="Polar residues" evidence="2">
    <location>
        <begin position="369"/>
        <end position="394"/>
    </location>
</feature>
<dbReference type="eggNOG" id="ENOG502R2CQ">
    <property type="taxonomic scope" value="Eukaryota"/>
</dbReference>
<dbReference type="EMBL" id="GG662443">
    <property type="protein sequence ID" value="EAS04587.2"/>
    <property type="molecule type" value="Genomic_DNA"/>
</dbReference>
<evidence type="ECO:0000313" key="4">
    <source>
        <dbReference type="EMBL" id="EAS04587.2"/>
    </source>
</evidence>
<evidence type="ECO:0000313" key="5">
    <source>
        <dbReference type="Proteomes" id="UP000009168"/>
    </source>
</evidence>